<evidence type="ECO:0000313" key="3">
    <source>
        <dbReference type="Proteomes" id="UP000229897"/>
    </source>
</evidence>
<sequence length="276" mass="30554">MNNDLGKTLQDLRERAGLTQEQLAERLGLTQQSIAKWEAGKATPRTSILDALATALSVSTAFLLQARSVNKRGRGVADLPLDPKASGESPAAHALTPLSQFRIDSHFPKIHSDMTPSEYASAIKEMIAPVLEPFYPDGRWDSVVHGSSIAWKVDYMDDRRVAKFVHGSHVGLWSTLRISVPRTLWELATLRAHLKDTRTYMLILTIANERGSHDPLNSAMDQTREVRNGRLLRELTEQAALLNMFLFVSHAPADVISILDSNCLIFPDVDGGSAYQ</sequence>
<reference evidence="2" key="1">
    <citation type="submission" date="2017-10" db="EMBL/GenBank/DDBJ databases">
        <title>Massilia psychrophilum sp. nov., a novel purple-pigmented bacterium isolated from Tianshan glacier, Xinjiang Municipality, China.</title>
        <authorList>
            <person name="Wang H."/>
        </authorList>
    </citation>
    <scope>NUCLEOTIDE SEQUENCE [LARGE SCALE GENOMIC DNA]</scope>
    <source>
        <strain evidence="2">B2</strain>
    </source>
</reference>
<dbReference type="AlphaFoldDB" id="A0A2D2DIQ4"/>
<accession>A0A2D2DIQ4</accession>
<dbReference type="RefSeq" id="WP_099874811.1">
    <property type="nucleotide sequence ID" value="NZ_CP024608.1"/>
</dbReference>
<dbReference type="GO" id="GO:0003677">
    <property type="term" value="F:DNA binding"/>
    <property type="evidence" value="ECO:0007669"/>
    <property type="project" value="InterPro"/>
</dbReference>
<keyword evidence="3" id="KW-1185">Reference proteome</keyword>
<dbReference type="Pfam" id="PF01381">
    <property type="entry name" value="HTH_3"/>
    <property type="match status" value="1"/>
</dbReference>
<dbReference type="KEGG" id="mass:CR152_10095"/>
<evidence type="ECO:0000313" key="2">
    <source>
        <dbReference type="EMBL" id="ATQ74835.1"/>
    </source>
</evidence>
<name>A0A2D2DIQ4_9BURK</name>
<gene>
    <name evidence="2" type="ORF">CR152_10095</name>
</gene>
<dbReference type="CDD" id="cd00093">
    <property type="entry name" value="HTH_XRE"/>
    <property type="match status" value="1"/>
</dbReference>
<dbReference type="PANTHER" id="PTHR43236">
    <property type="entry name" value="ANTITOXIN HIGA1"/>
    <property type="match status" value="1"/>
</dbReference>
<dbReference type="PANTHER" id="PTHR43236:SF1">
    <property type="entry name" value="BLL7220 PROTEIN"/>
    <property type="match status" value="1"/>
</dbReference>
<dbReference type="SMART" id="SM00530">
    <property type="entry name" value="HTH_XRE"/>
    <property type="match status" value="1"/>
</dbReference>
<protein>
    <recommendedName>
        <fullName evidence="1">HTH cro/C1-type domain-containing protein</fullName>
    </recommendedName>
</protein>
<feature type="domain" description="HTH cro/C1-type" evidence="1">
    <location>
        <begin position="9"/>
        <end position="63"/>
    </location>
</feature>
<evidence type="ECO:0000259" key="1">
    <source>
        <dbReference type="PROSITE" id="PS50943"/>
    </source>
</evidence>
<dbReference type="InterPro" id="IPR010982">
    <property type="entry name" value="Lambda_DNA-bd_dom_sf"/>
</dbReference>
<dbReference type="InterPro" id="IPR052345">
    <property type="entry name" value="Rad_response_metalloprotease"/>
</dbReference>
<dbReference type="SUPFAM" id="SSF47413">
    <property type="entry name" value="lambda repressor-like DNA-binding domains"/>
    <property type="match status" value="1"/>
</dbReference>
<proteinExistence type="predicted"/>
<dbReference type="Proteomes" id="UP000229897">
    <property type="component" value="Chromosome"/>
</dbReference>
<dbReference type="OrthoDB" id="8686638at2"/>
<dbReference type="EMBL" id="CP024608">
    <property type="protein sequence ID" value="ATQ74835.1"/>
    <property type="molecule type" value="Genomic_DNA"/>
</dbReference>
<organism evidence="2 3">
    <name type="scientific">Massilia violaceinigra</name>
    <dbReference type="NCBI Taxonomy" id="2045208"/>
    <lineage>
        <taxon>Bacteria</taxon>
        <taxon>Pseudomonadati</taxon>
        <taxon>Pseudomonadota</taxon>
        <taxon>Betaproteobacteria</taxon>
        <taxon>Burkholderiales</taxon>
        <taxon>Oxalobacteraceae</taxon>
        <taxon>Telluria group</taxon>
        <taxon>Massilia</taxon>
    </lineage>
</organism>
<dbReference type="PROSITE" id="PS50943">
    <property type="entry name" value="HTH_CROC1"/>
    <property type="match status" value="1"/>
</dbReference>
<dbReference type="InterPro" id="IPR001387">
    <property type="entry name" value="Cro/C1-type_HTH"/>
</dbReference>
<dbReference type="Gene3D" id="1.10.260.40">
    <property type="entry name" value="lambda repressor-like DNA-binding domains"/>
    <property type="match status" value="1"/>
</dbReference>